<dbReference type="CDD" id="cd00637">
    <property type="entry name" value="7tm_classA_rhodopsin-like"/>
    <property type="match status" value="1"/>
</dbReference>
<dbReference type="InterPro" id="IPR017452">
    <property type="entry name" value="GPCR_Rhodpsn_7TM"/>
</dbReference>
<accession>A0A8J1UML1</accession>
<evidence type="ECO:0000256" key="8">
    <source>
        <dbReference type="ARBA" id="ARBA00023180"/>
    </source>
</evidence>
<keyword evidence="6" id="KW-0472">Membrane</keyword>
<name>A0A8J1UML1_OWEFU</name>
<keyword evidence="3" id="KW-0812">Transmembrane</keyword>
<evidence type="ECO:0000256" key="1">
    <source>
        <dbReference type="ARBA" id="ARBA00004651"/>
    </source>
</evidence>
<evidence type="ECO:0000256" key="3">
    <source>
        <dbReference type="ARBA" id="ARBA00022692"/>
    </source>
</evidence>
<keyword evidence="9" id="KW-0807">Transducer</keyword>
<evidence type="ECO:0000313" key="10">
    <source>
        <dbReference type="EMBL" id="CAH1797731.1"/>
    </source>
</evidence>
<dbReference type="PROSITE" id="PS50262">
    <property type="entry name" value="G_PROTEIN_RECEP_F1_2"/>
    <property type="match status" value="1"/>
</dbReference>
<evidence type="ECO:0000256" key="5">
    <source>
        <dbReference type="ARBA" id="ARBA00023040"/>
    </source>
</evidence>
<dbReference type="GO" id="GO:0005886">
    <property type="term" value="C:plasma membrane"/>
    <property type="evidence" value="ECO:0007669"/>
    <property type="project" value="UniProtKB-SubCell"/>
</dbReference>
<evidence type="ECO:0000256" key="2">
    <source>
        <dbReference type="ARBA" id="ARBA00022475"/>
    </source>
</evidence>
<dbReference type="PANTHER" id="PTHR24246">
    <property type="entry name" value="OLFACTORY RECEPTOR AND ADENOSINE RECEPTOR"/>
    <property type="match status" value="1"/>
</dbReference>
<gene>
    <name evidence="10" type="ORF">OFUS_LOCUS21965</name>
</gene>
<keyword evidence="4" id="KW-1133">Transmembrane helix</keyword>
<dbReference type="PRINTS" id="PR00237">
    <property type="entry name" value="GPCRRHODOPSN"/>
</dbReference>
<dbReference type="EMBL" id="CAIIXF020000010">
    <property type="protein sequence ID" value="CAH1797731.1"/>
    <property type="molecule type" value="Genomic_DNA"/>
</dbReference>
<dbReference type="SUPFAM" id="SSF81321">
    <property type="entry name" value="Family A G protein-coupled receptor-like"/>
    <property type="match status" value="1"/>
</dbReference>
<keyword evidence="5" id="KW-0297">G-protein coupled receptor</keyword>
<protein>
    <submittedName>
        <fullName evidence="10">Uncharacterized protein</fullName>
    </submittedName>
</protein>
<evidence type="ECO:0000256" key="6">
    <source>
        <dbReference type="ARBA" id="ARBA00023136"/>
    </source>
</evidence>
<evidence type="ECO:0000256" key="7">
    <source>
        <dbReference type="ARBA" id="ARBA00023170"/>
    </source>
</evidence>
<keyword evidence="2" id="KW-1003">Cell membrane</keyword>
<dbReference type="Gene3D" id="1.20.1070.10">
    <property type="entry name" value="Rhodopsin 7-helix transmembrane proteins"/>
    <property type="match status" value="1"/>
</dbReference>
<dbReference type="AlphaFoldDB" id="A0A8J1UML1"/>
<keyword evidence="11" id="KW-1185">Reference proteome</keyword>
<comment type="caution">
    <text evidence="10">The sequence shown here is derived from an EMBL/GenBank/DDBJ whole genome shotgun (WGS) entry which is preliminary data.</text>
</comment>
<dbReference type="Pfam" id="PF00001">
    <property type="entry name" value="7tm_1"/>
    <property type="match status" value="1"/>
</dbReference>
<keyword evidence="8" id="KW-0325">Glycoprotein</keyword>
<proteinExistence type="predicted"/>
<dbReference type="InterPro" id="IPR000276">
    <property type="entry name" value="GPCR_Rhodpsn"/>
</dbReference>
<comment type="subcellular location">
    <subcellularLocation>
        <location evidence="1">Cell membrane</location>
        <topology evidence="1">Multi-pass membrane protein</topology>
    </subcellularLocation>
</comment>
<dbReference type="Proteomes" id="UP000749559">
    <property type="component" value="Unassembled WGS sequence"/>
</dbReference>
<dbReference type="PANTHER" id="PTHR24246:SF27">
    <property type="entry name" value="ADENOSINE RECEPTOR, ISOFORM A"/>
    <property type="match status" value="1"/>
</dbReference>
<dbReference type="GO" id="GO:0004930">
    <property type="term" value="F:G protein-coupled receptor activity"/>
    <property type="evidence" value="ECO:0007669"/>
    <property type="project" value="UniProtKB-KW"/>
</dbReference>
<keyword evidence="7" id="KW-0675">Receptor</keyword>
<sequence>MQKSSITATMEVSTNQSDAYLILNCTGNSTLNCSGGFPNGGGSSEWVFYFIIIFLILGTISILGNVTALVATCFVKTWRSYMIVFVSLSVSDTIASMAFIVVPIARVYGSQAMQETAWGNGLLQAGDILSELAYTASTFSLLGMALCRYIVICHPMQQMRILTKCAVYIYLACMWTISSLLTTPRIIQHLNPNTQAINFFYYINPPIYILVFITIIVLCLKVYYETRKVINNARTMQMTCEANEGRKAAITTLMMTGTLIMYSIPFWAFYTIVSLDLIKMNPLTEQWCYIVLQLLLILNYMSDPVIYTTRTKDIKRAYKVMLFKMCKCMGIKKYAGYQSAYNNNHSYSTEGRYTKV</sequence>
<reference evidence="10" key="1">
    <citation type="submission" date="2022-03" db="EMBL/GenBank/DDBJ databases">
        <authorList>
            <person name="Martin C."/>
        </authorList>
    </citation>
    <scope>NUCLEOTIDE SEQUENCE</scope>
</reference>
<evidence type="ECO:0000313" key="11">
    <source>
        <dbReference type="Proteomes" id="UP000749559"/>
    </source>
</evidence>
<evidence type="ECO:0000256" key="9">
    <source>
        <dbReference type="ARBA" id="ARBA00023224"/>
    </source>
</evidence>
<evidence type="ECO:0000256" key="4">
    <source>
        <dbReference type="ARBA" id="ARBA00022989"/>
    </source>
</evidence>
<organism evidence="10 11">
    <name type="scientific">Owenia fusiformis</name>
    <name type="common">Polychaete worm</name>
    <dbReference type="NCBI Taxonomy" id="6347"/>
    <lineage>
        <taxon>Eukaryota</taxon>
        <taxon>Metazoa</taxon>
        <taxon>Spiralia</taxon>
        <taxon>Lophotrochozoa</taxon>
        <taxon>Annelida</taxon>
        <taxon>Polychaeta</taxon>
        <taxon>Sedentaria</taxon>
        <taxon>Canalipalpata</taxon>
        <taxon>Sabellida</taxon>
        <taxon>Oweniida</taxon>
        <taxon>Oweniidae</taxon>
        <taxon>Owenia</taxon>
    </lineage>
</organism>